<keyword evidence="3" id="KW-1003">Cell membrane</keyword>
<accession>A0ABM7RPQ2</accession>
<evidence type="ECO:0000256" key="2">
    <source>
        <dbReference type="ARBA" id="ARBA00007977"/>
    </source>
</evidence>
<keyword evidence="5 7" id="KW-1133">Transmembrane helix</keyword>
<reference evidence="8 9" key="1">
    <citation type="submission" date="2016-04" db="EMBL/GenBank/DDBJ databases">
        <title>Complete genome sequence of Pseudomonas sp. LAB-08 isolated from TCE contaminated aquifer soil.</title>
        <authorList>
            <person name="Dohra H."/>
            <person name="Suzuki K."/>
            <person name="Fatma A."/>
            <person name="Inuzuka Y."/>
            <person name="Honjo M."/>
            <person name="Tashiro Y."/>
            <person name="Futamata H."/>
        </authorList>
    </citation>
    <scope>NUCLEOTIDE SEQUENCE [LARGE SCALE GENOMIC DNA]</scope>
    <source>
        <strain evidence="8 9">LAB-08</strain>
    </source>
</reference>
<evidence type="ECO:0008006" key="10">
    <source>
        <dbReference type="Google" id="ProtNLM"/>
    </source>
</evidence>
<gene>
    <name evidence="8" type="ORF">LAB08_R23100</name>
</gene>
<sequence length="91" mass="9858">MGTFHAIQRGYRSRFVLGFVICMLINSWMPLTQGIRQIVVGLDDLLLAAATGALGFSTRLRDVRKAGIKPLILAFVLTAQLIVVGGVLTLC</sequence>
<evidence type="ECO:0000313" key="9">
    <source>
        <dbReference type="Proteomes" id="UP000218595"/>
    </source>
</evidence>
<evidence type="ECO:0000256" key="7">
    <source>
        <dbReference type="SAM" id="Phobius"/>
    </source>
</evidence>
<dbReference type="RefSeq" id="WP_254007521.1">
    <property type="nucleotide sequence ID" value="NZ_AP017423.2"/>
</dbReference>
<feature type="transmembrane region" description="Helical" evidence="7">
    <location>
        <begin position="68"/>
        <end position="90"/>
    </location>
</feature>
<keyword evidence="9" id="KW-1185">Reference proteome</keyword>
<feature type="transmembrane region" description="Helical" evidence="7">
    <location>
        <begin position="35"/>
        <end position="56"/>
    </location>
</feature>
<dbReference type="EMBL" id="AP017423">
    <property type="protein sequence ID" value="BCX67674.1"/>
    <property type="molecule type" value="Genomic_DNA"/>
</dbReference>
<dbReference type="Pfam" id="PF03601">
    <property type="entry name" value="Cons_hypoth698"/>
    <property type="match status" value="1"/>
</dbReference>
<organism evidence="8 9">
    <name type="scientific">Pseudomonas izuensis</name>
    <dbReference type="NCBI Taxonomy" id="2684212"/>
    <lineage>
        <taxon>Bacteria</taxon>
        <taxon>Pseudomonadati</taxon>
        <taxon>Pseudomonadota</taxon>
        <taxon>Gammaproteobacteria</taxon>
        <taxon>Pseudomonadales</taxon>
        <taxon>Pseudomonadaceae</taxon>
        <taxon>Pseudomonas</taxon>
    </lineage>
</organism>
<protein>
    <recommendedName>
        <fullName evidence="10">Sulfate exporter family transporter</fullName>
    </recommendedName>
</protein>
<keyword evidence="4 7" id="KW-0812">Transmembrane</keyword>
<evidence type="ECO:0000256" key="1">
    <source>
        <dbReference type="ARBA" id="ARBA00004651"/>
    </source>
</evidence>
<evidence type="ECO:0000256" key="4">
    <source>
        <dbReference type="ARBA" id="ARBA00022692"/>
    </source>
</evidence>
<comment type="subcellular location">
    <subcellularLocation>
        <location evidence="1">Cell membrane</location>
        <topology evidence="1">Multi-pass membrane protein</topology>
    </subcellularLocation>
</comment>
<evidence type="ECO:0000256" key="6">
    <source>
        <dbReference type="ARBA" id="ARBA00023136"/>
    </source>
</evidence>
<name>A0ABM7RPQ2_9PSED</name>
<comment type="similarity">
    <text evidence="2">Belongs to the UPF0324 family.</text>
</comment>
<proteinExistence type="inferred from homology"/>
<dbReference type="Proteomes" id="UP000218595">
    <property type="component" value="Chromosome"/>
</dbReference>
<feature type="transmembrane region" description="Helical" evidence="7">
    <location>
        <begin position="12"/>
        <end position="29"/>
    </location>
</feature>
<evidence type="ECO:0000256" key="3">
    <source>
        <dbReference type="ARBA" id="ARBA00022475"/>
    </source>
</evidence>
<keyword evidence="6 7" id="KW-0472">Membrane</keyword>
<dbReference type="InterPro" id="IPR018383">
    <property type="entry name" value="UPF0324_pro"/>
</dbReference>
<evidence type="ECO:0000313" key="8">
    <source>
        <dbReference type="EMBL" id="BCX67674.1"/>
    </source>
</evidence>
<evidence type="ECO:0000256" key="5">
    <source>
        <dbReference type="ARBA" id="ARBA00022989"/>
    </source>
</evidence>